<dbReference type="PANTHER" id="PTHR47893">
    <property type="entry name" value="REGULATORY PROTEIN PCHR"/>
    <property type="match status" value="1"/>
</dbReference>
<protein>
    <submittedName>
        <fullName evidence="5">Transcriptional regulator, AraC family</fullName>
    </submittedName>
</protein>
<proteinExistence type="predicted"/>
<evidence type="ECO:0000313" key="6">
    <source>
        <dbReference type="Proteomes" id="UP000184010"/>
    </source>
</evidence>
<keyword evidence="3" id="KW-0804">Transcription</keyword>
<name>A0A1M7TSH0_9FIRM</name>
<evidence type="ECO:0000256" key="2">
    <source>
        <dbReference type="ARBA" id="ARBA00023125"/>
    </source>
</evidence>
<dbReference type="InterPro" id="IPR018062">
    <property type="entry name" value="HTH_AraC-typ_CS"/>
</dbReference>
<dbReference type="Proteomes" id="UP000184010">
    <property type="component" value="Unassembled WGS sequence"/>
</dbReference>
<dbReference type="RefSeq" id="WP_072772894.1">
    <property type="nucleotide sequence ID" value="NZ_FRDN01000007.1"/>
</dbReference>
<dbReference type="Gene3D" id="1.10.10.60">
    <property type="entry name" value="Homeodomain-like"/>
    <property type="match status" value="1"/>
</dbReference>
<evidence type="ECO:0000313" key="5">
    <source>
        <dbReference type="EMBL" id="SHN73704.1"/>
    </source>
</evidence>
<dbReference type="STRING" id="1121395.SAMN02745215_02511"/>
<dbReference type="AlphaFoldDB" id="A0A1M7TSH0"/>
<accession>A0A1M7TSH0</accession>
<dbReference type="InterPro" id="IPR053142">
    <property type="entry name" value="PchR_regulatory_protein"/>
</dbReference>
<gene>
    <name evidence="5" type="ORF">SAMN02745215_02511</name>
</gene>
<dbReference type="InterPro" id="IPR018060">
    <property type="entry name" value="HTH_AraC"/>
</dbReference>
<dbReference type="EMBL" id="FRDN01000007">
    <property type="protein sequence ID" value="SHN73704.1"/>
    <property type="molecule type" value="Genomic_DNA"/>
</dbReference>
<evidence type="ECO:0000259" key="4">
    <source>
        <dbReference type="PROSITE" id="PS01124"/>
    </source>
</evidence>
<keyword evidence="1" id="KW-0805">Transcription regulation</keyword>
<keyword evidence="2" id="KW-0238">DNA-binding</keyword>
<dbReference type="InterPro" id="IPR009057">
    <property type="entry name" value="Homeodomain-like_sf"/>
</dbReference>
<sequence>MSNIEQAYRGYGFAGRGQKNGCTVYQLKGEGGSGEMVCYDIAPGIQMSFNQLTMDSTFQSIAPVKKFLQIDYCIEGCYEVEYQNGTVSFLGEGDLCVTDLSRQVFVSSRLPLRKYRGVTLFLEVEKAQHTLSAGFPQAEINLAGIVNELCGKEQSLLVKSREDVERIFGKLSEVDERIQAPYYWLKAMELLLFLSVLDEGQRQPLKIFSGEVARSTKAVYHYILENPLAKVTISELASQFDITESSLKRCFRSISGSSIGTFMKAKRMEAAAELLTAGEKLSIGEIAERAGYENQSKFSAAFKSVYGVTPLLYQNRHL</sequence>
<dbReference type="GO" id="GO:0003700">
    <property type="term" value="F:DNA-binding transcription factor activity"/>
    <property type="evidence" value="ECO:0007669"/>
    <property type="project" value="InterPro"/>
</dbReference>
<dbReference type="InterPro" id="IPR020449">
    <property type="entry name" value="Tscrpt_reg_AraC-type_HTH"/>
</dbReference>
<evidence type="ECO:0000256" key="3">
    <source>
        <dbReference type="ARBA" id="ARBA00023163"/>
    </source>
</evidence>
<reference evidence="6" key="1">
    <citation type="submission" date="2016-12" db="EMBL/GenBank/DDBJ databases">
        <authorList>
            <person name="Varghese N."/>
            <person name="Submissions S."/>
        </authorList>
    </citation>
    <scope>NUCLEOTIDE SEQUENCE [LARGE SCALE GENOMIC DNA]</scope>
    <source>
        <strain evidence="6">DSM 11544</strain>
    </source>
</reference>
<dbReference type="PROSITE" id="PS01124">
    <property type="entry name" value="HTH_ARAC_FAMILY_2"/>
    <property type="match status" value="1"/>
</dbReference>
<dbReference type="PRINTS" id="PR00032">
    <property type="entry name" value="HTHARAC"/>
</dbReference>
<feature type="domain" description="HTH araC/xylS-type" evidence="4">
    <location>
        <begin position="217"/>
        <end position="316"/>
    </location>
</feature>
<dbReference type="GO" id="GO:0043565">
    <property type="term" value="F:sequence-specific DNA binding"/>
    <property type="evidence" value="ECO:0007669"/>
    <property type="project" value="InterPro"/>
</dbReference>
<organism evidence="5 6">
    <name type="scientific">Desulfitobacterium chlororespirans DSM 11544</name>
    <dbReference type="NCBI Taxonomy" id="1121395"/>
    <lineage>
        <taxon>Bacteria</taxon>
        <taxon>Bacillati</taxon>
        <taxon>Bacillota</taxon>
        <taxon>Clostridia</taxon>
        <taxon>Eubacteriales</taxon>
        <taxon>Desulfitobacteriaceae</taxon>
        <taxon>Desulfitobacterium</taxon>
    </lineage>
</organism>
<dbReference type="Pfam" id="PF12833">
    <property type="entry name" value="HTH_18"/>
    <property type="match status" value="1"/>
</dbReference>
<dbReference type="PANTHER" id="PTHR47893:SF1">
    <property type="entry name" value="REGULATORY PROTEIN PCHR"/>
    <property type="match status" value="1"/>
</dbReference>
<dbReference type="SMART" id="SM00342">
    <property type="entry name" value="HTH_ARAC"/>
    <property type="match status" value="1"/>
</dbReference>
<evidence type="ECO:0000256" key="1">
    <source>
        <dbReference type="ARBA" id="ARBA00023015"/>
    </source>
</evidence>
<keyword evidence="6" id="KW-1185">Reference proteome</keyword>
<dbReference type="SUPFAM" id="SSF46689">
    <property type="entry name" value="Homeodomain-like"/>
    <property type="match status" value="1"/>
</dbReference>
<dbReference type="PROSITE" id="PS00041">
    <property type="entry name" value="HTH_ARAC_FAMILY_1"/>
    <property type="match status" value="1"/>
</dbReference>